<name>A0AAV2LYX5_KNICA</name>
<protein>
    <submittedName>
        <fullName evidence="1">Uncharacterized protein</fullName>
    </submittedName>
</protein>
<sequence>MLAGRARHLISQGPLSLWNGWSDSLLLPAPEGLCTPACLHSPVSPVGTGARLLTHFISDKPVDLKADMKTDSGTQHGGQCAHYEDRGNKTFEKKSTWTWTGPGSLFSAMRSASLRSLTFQTS</sequence>
<organism evidence="1 2">
    <name type="scientific">Knipowitschia caucasica</name>
    <name type="common">Caucasian dwarf goby</name>
    <name type="synonym">Pomatoschistus caucasicus</name>
    <dbReference type="NCBI Taxonomy" id="637954"/>
    <lineage>
        <taxon>Eukaryota</taxon>
        <taxon>Metazoa</taxon>
        <taxon>Chordata</taxon>
        <taxon>Craniata</taxon>
        <taxon>Vertebrata</taxon>
        <taxon>Euteleostomi</taxon>
        <taxon>Actinopterygii</taxon>
        <taxon>Neopterygii</taxon>
        <taxon>Teleostei</taxon>
        <taxon>Neoteleostei</taxon>
        <taxon>Acanthomorphata</taxon>
        <taxon>Gobiaria</taxon>
        <taxon>Gobiiformes</taxon>
        <taxon>Gobioidei</taxon>
        <taxon>Gobiidae</taxon>
        <taxon>Gobiinae</taxon>
        <taxon>Knipowitschia</taxon>
    </lineage>
</organism>
<evidence type="ECO:0000313" key="1">
    <source>
        <dbReference type="EMBL" id="CAL1606205.1"/>
    </source>
</evidence>
<reference evidence="1 2" key="1">
    <citation type="submission" date="2024-04" db="EMBL/GenBank/DDBJ databases">
        <authorList>
            <person name="Waldvogel A.-M."/>
            <person name="Schoenle A."/>
        </authorList>
    </citation>
    <scope>NUCLEOTIDE SEQUENCE [LARGE SCALE GENOMIC DNA]</scope>
</reference>
<gene>
    <name evidence="1" type="ORF">KC01_LOCUS33434</name>
</gene>
<accession>A0AAV2LYX5</accession>
<dbReference type="EMBL" id="OZ035827">
    <property type="protein sequence ID" value="CAL1606205.1"/>
    <property type="molecule type" value="Genomic_DNA"/>
</dbReference>
<dbReference type="AlphaFoldDB" id="A0AAV2LYX5"/>
<proteinExistence type="predicted"/>
<dbReference type="Proteomes" id="UP001497482">
    <property type="component" value="Chromosome 5"/>
</dbReference>
<keyword evidence="2" id="KW-1185">Reference proteome</keyword>
<evidence type="ECO:0000313" key="2">
    <source>
        <dbReference type="Proteomes" id="UP001497482"/>
    </source>
</evidence>